<dbReference type="AlphaFoldDB" id="A0A6A6XDJ6"/>
<dbReference type="Proteomes" id="UP000799757">
    <property type="component" value="Unassembled WGS sequence"/>
</dbReference>
<accession>A0A6A6XDJ6</accession>
<dbReference type="PANTHER" id="PTHR40624">
    <property type="entry name" value="BIOSYNTHESIS MONOOXYGENASE, PUTATIVE (AFU_ORTHOLOGUE AFUA_1G12025)-RELATED"/>
    <property type="match status" value="1"/>
</dbReference>
<reference evidence="1" key="1">
    <citation type="journal article" date="2020" name="Stud. Mycol.">
        <title>101 Dothideomycetes genomes: a test case for predicting lifestyles and emergence of pathogens.</title>
        <authorList>
            <person name="Haridas S."/>
            <person name="Albert R."/>
            <person name="Binder M."/>
            <person name="Bloem J."/>
            <person name="Labutti K."/>
            <person name="Salamov A."/>
            <person name="Andreopoulos B."/>
            <person name="Baker S."/>
            <person name="Barry K."/>
            <person name="Bills G."/>
            <person name="Bluhm B."/>
            <person name="Cannon C."/>
            <person name="Castanera R."/>
            <person name="Culley D."/>
            <person name="Daum C."/>
            <person name="Ezra D."/>
            <person name="Gonzalez J."/>
            <person name="Henrissat B."/>
            <person name="Kuo A."/>
            <person name="Liang C."/>
            <person name="Lipzen A."/>
            <person name="Lutzoni F."/>
            <person name="Magnuson J."/>
            <person name="Mondo S."/>
            <person name="Nolan M."/>
            <person name="Ohm R."/>
            <person name="Pangilinan J."/>
            <person name="Park H.-J."/>
            <person name="Ramirez L."/>
            <person name="Alfaro M."/>
            <person name="Sun H."/>
            <person name="Tritt A."/>
            <person name="Yoshinaga Y."/>
            <person name="Zwiers L.-H."/>
            <person name="Turgeon B."/>
            <person name="Goodwin S."/>
            <person name="Spatafora J."/>
            <person name="Crous P."/>
            <person name="Grigoriev I."/>
        </authorList>
    </citation>
    <scope>NUCLEOTIDE SEQUENCE</scope>
    <source>
        <strain evidence="1">CBS 109.77</strain>
    </source>
</reference>
<proteinExistence type="predicted"/>
<evidence type="ECO:0000313" key="2">
    <source>
        <dbReference type="Proteomes" id="UP000799757"/>
    </source>
</evidence>
<protein>
    <recommendedName>
        <fullName evidence="3">ABM domain-containing protein</fullName>
    </recommendedName>
</protein>
<dbReference type="InterPro" id="IPR011008">
    <property type="entry name" value="Dimeric_a/b-barrel"/>
</dbReference>
<evidence type="ECO:0000313" key="1">
    <source>
        <dbReference type="EMBL" id="KAF2794512.1"/>
    </source>
</evidence>
<name>A0A6A6XDJ6_9PLEO</name>
<organism evidence="1 2">
    <name type="scientific">Melanomma pulvis-pyrius CBS 109.77</name>
    <dbReference type="NCBI Taxonomy" id="1314802"/>
    <lineage>
        <taxon>Eukaryota</taxon>
        <taxon>Fungi</taxon>
        <taxon>Dikarya</taxon>
        <taxon>Ascomycota</taxon>
        <taxon>Pezizomycotina</taxon>
        <taxon>Dothideomycetes</taxon>
        <taxon>Pleosporomycetidae</taxon>
        <taxon>Pleosporales</taxon>
        <taxon>Melanommataceae</taxon>
        <taxon>Melanomma</taxon>
    </lineage>
</organism>
<dbReference type="PANTHER" id="PTHR40624:SF1">
    <property type="entry name" value="BIOSYNTHESIS MONOOXYGENASE, PUTATIVE (AFU_ORTHOLOGUE AFUA_1G12025)-RELATED"/>
    <property type="match status" value="1"/>
</dbReference>
<dbReference type="OrthoDB" id="4520428at2759"/>
<gene>
    <name evidence="1" type="ORF">K505DRAFT_336852</name>
</gene>
<dbReference type="SUPFAM" id="SSF54909">
    <property type="entry name" value="Dimeric alpha+beta barrel"/>
    <property type="match status" value="1"/>
</dbReference>
<evidence type="ECO:0008006" key="3">
    <source>
        <dbReference type="Google" id="ProtNLM"/>
    </source>
</evidence>
<dbReference type="Gene3D" id="3.30.70.100">
    <property type="match status" value="1"/>
</dbReference>
<sequence length="219" mass="24839">MGSNGQQEDIVIFGHWVPKEGKMNELLEAFSPVLKYASQNTNTISCFYLLKEKKEDNTGALITSSCFKTRKAYEEYLSSPERATLHNICKRQGLLIEPQREQTLETAAGFPFRSTGVHSAPGVHAAMAKIQYAPGMRSQGIQHWQKVAASVEEKEKEGTYSYWFLTDPDDADVLYSLERYKDAAYLWDVHVPSEAIQQNIQRQKDIRTGLLLRVFASVE</sequence>
<keyword evidence="2" id="KW-1185">Reference proteome</keyword>
<dbReference type="EMBL" id="MU001888">
    <property type="protein sequence ID" value="KAF2794512.1"/>
    <property type="molecule type" value="Genomic_DNA"/>
</dbReference>